<dbReference type="InterPro" id="IPR004358">
    <property type="entry name" value="Sig_transdc_His_kin-like_C"/>
</dbReference>
<dbReference type="InterPro" id="IPR013656">
    <property type="entry name" value="PAS_4"/>
</dbReference>
<dbReference type="NCBIfam" id="TIGR00229">
    <property type="entry name" value="sensory_box"/>
    <property type="match status" value="1"/>
</dbReference>
<dbReference type="AlphaFoldDB" id="A0AA35CIA1"/>
<dbReference type="Pfam" id="PF08448">
    <property type="entry name" value="PAS_4"/>
    <property type="match status" value="1"/>
</dbReference>
<dbReference type="InterPro" id="IPR000014">
    <property type="entry name" value="PAS"/>
</dbReference>
<dbReference type="InterPro" id="IPR036890">
    <property type="entry name" value="HATPase_C_sf"/>
</dbReference>
<evidence type="ECO:0000256" key="4">
    <source>
        <dbReference type="ARBA" id="ARBA00023012"/>
    </source>
</evidence>
<dbReference type="PROSITE" id="PS50112">
    <property type="entry name" value="PAS"/>
    <property type="match status" value="1"/>
</dbReference>
<dbReference type="Pfam" id="PF00990">
    <property type="entry name" value="GGDEF"/>
    <property type="match status" value="1"/>
</dbReference>
<evidence type="ECO:0000259" key="7">
    <source>
        <dbReference type="PROSITE" id="PS50112"/>
    </source>
</evidence>
<feature type="domain" description="PAS" evidence="7">
    <location>
        <begin position="12"/>
        <end position="84"/>
    </location>
</feature>
<evidence type="ECO:0000256" key="3">
    <source>
        <dbReference type="ARBA" id="ARBA00022777"/>
    </source>
</evidence>
<dbReference type="CDD" id="cd01949">
    <property type="entry name" value="GGDEF"/>
    <property type="match status" value="1"/>
</dbReference>
<proteinExistence type="predicted"/>
<name>A0AA35CIA1_9FIRM</name>
<dbReference type="PROSITE" id="PS50887">
    <property type="entry name" value="GGDEF"/>
    <property type="match status" value="1"/>
</dbReference>
<evidence type="ECO:0000313" key="9">
    <source>
        <dbReference type="EMBL" id="BDG59595.1"/>
    </source>
</evidence>
<keyword evidence="3" id="KW-0808">Transferase</keyword>
<evidence type="ECO:0000259" key="6">
    <source>
        <dbReference type="PROSITE" id="PS50109"/>
    </source>
</evidence>
<dbReference type="PRINTS" id="PR00344">
    <property type="entry name" value="BCTRLSENSOR"/>
</dbReference>
<feature type="domain" description="GGDEF" evidence="8">
    <location>
        <begin position="170"/>
        <end position="303"/>
    </location>
</feature>
<dbReference type="RefSeq" id="WP_264843712.1">
    <property type="nucleotide sequence ID" value="NZ_AP025628.1"/>
</dbReference>
<dbReference type="SMART" id="SM00091">
    <property type="entry name" value="PAS"/>
    <property type="match status" value="1"/>
</dbReference>
<sequence length="613" mass="65695">MWRDPPTGPPDSARQLVAVLEATTDLVATLEAAGRLLYLNPAGRRLLGLDVDRDVRDLRVGDLFPERLRAQVLDEALPAAIRAGAWSGETVLAAAGGREIPVSIVFLAHKAPDGTVEFLSAIARDIAAHKRLEEELLHLANHDDLTGLLNRRRFQQELERELAQARRYGTHGALLFVDFDNFKAVNDSLGHRVGDQMLVRLAGLLREQLRETDVPARLGGDEFAVLMPHTGPEEAEIAARRILKAVREHRTVVGEQAVGVTASIGIAVYPEHGTTAEELLTRADHAVYEAKKTGDRHCVYAPGEGPHQPIGGPRPQPPRTPGSPELDSLWASGLARGLIAPVSALRRAVDALAGRPPDAGEIADAARLELSRLERVVQALHVVADLDRVGPRTLEPVPAQDLLLQAAESLKDRADAQGVRFFVPTGRPALPGQETPGGQPVGDWLVVTAHPALLRQAFSFLLENALDAMPGGGLILLDWTAEEDGVRLDVIDSGPGIDPEVQGRVFEPFFTTRPDRLGVGLTLCQAIVRAHGGTVRLGAGVAGGVRASVFLPRRRPGGTGPRPAGMAGGQEPASAAESARARLELYRLVDALGPEDVPVARRFLELLSRADGP</sequence>
<dbReference type="SMART" id="SM00387">
    <property type="entry name" value="HATPase_c"/>
    <property type="match status" value="1"/>
</dbReference>
<dbReference type="SUPFAM" id="SSF55874">
    <property type="entry name" value="ATPase domain of HSP90 chaperone/DNA topoisomerase II/histidine kinase"/>
    <property type="match status" value="1"/>
</dbReference>
<organism evidence="9 10">
    <name type="scientific">Caldinitratiruptor microaerophilus</name>
    <dbReference type="NCBI Taxonomy" id="671077"/>
    <lineage>
        <taxon>Bacteria</taxon>
        <taxon>Bacillati</taxon>
        <taxon>Bacillota</taxon>
        <taxon>Clostridia</taxon>
        <taxon>Eubacteriales</taxon>
        <taxon>Symbiobacteriaceae</taxon>
        <taxon>Caldinitratiruptor</taxon>
    </lineage>
</organism>
<dbReference type="EMBL" id="AP025628">
    <property type="protein sequence ID" value="BDG59595.1"/>
    <property type="molecule type" value="Genomic_DNA"/>
</dbReference>
<dbReference type="Pfam" id="PF02518">
    <property type="entry name" value="HATPase_c"/>
    <property type="match status" value="1"/>
</dbReference>
<dbReference type="PANTHER" id="PTHR46663">
    <property type="entry name" value="DIGUANYLATE CYCLASE DGCT-RELATED"/>
    <property type="match status" value="1"/>
</dbReference>
<dbReference type="EC" id="2.7.13.3" evidence="2"/>
<keyword evidence="3" id="KW-0418">Kinase</keyword>
<dbReference type="InterPro" id="IPR029787">
    <property type="entry name" value="Nucleotide_cyclase"/>
</dbReference>
<dbReference type="InterPro" id="IPR043128">
    <property type="entry name" value="Rev_trsase/Diguanyl_cyclase"/>
</dbReference>
<dbReference type="InterPro" id="IPR003594">
    <property type="entry name" value="HATPase_dom"/>
</dbReference>
<evidence type="ECO:0000259" key="8">
    <source>
        <dbReference type="PROSITE" id="PS50887"/>
    </source>
</evidence>
<feature type="compositionally biased region" description="Pro residues" evidence="5">
    <location>
        <begin position="312"/>
        <end position="321"/>
    </location>
</feature>
<dbReference type="PROSITE" id="PS50109">
    <property type="entry name" value="HIS_KIN"/>
    <property type="match status" value="1"/>
</dbReference>
<comment type="catalytic activity">
    <reaction evidence="1">
        <text>ATP + protein L-histidine = ADP + protein N-phospho-L-histidine.</text>
        <dbReference type="EC" id="2.7.13.3"/>
    </reaction>
</comment>
<evidence type="ECO:0000256" key="1">
    <source>
        <dbReference type="ARBA" id="ARBA00000085"/>
    </source>
</evidence>
<dbReference type="GO" id="GO:0000160">
    <property type="term" value="P:phosphorelay signal transduction system"/>
    <property type="evidence" value="ECO:0007669"/>
    <property type="project" value="UniProtKB-KW"/>
</dbReference>
<reference evidence="9" key="1">
    <citation type="submission" date="2022-03" db="EMBL/GenBank/DDBJ databases">
        <title>Complete genome sequence of Caldinitratiruptor microaerophilus.</title>
        <authorList>
            <person name="Mukaiyama R."/>
            <person name="Nishiyama T."/>
            <person name="Ueda K."/>
        </authorList>
    </citation>
    <scope>NUCLEOTIDE SEQUENCE</scope>
    <source>
        <strain evidence="9">JCM 16183</strain>
    </source>
</reference>
<dbReference type="Gene3D" id="3.30.450.20">
    <property type="entry name" value="PAS domain"/>
    <property type="match status" value="1"/>
</dbReference>
<accession>A0AA35CIA1</accession>
<evidence type="ECO:0000256" key="2">
    <source>
        <dbReference type="ARBA" id="ARBA00012438"/>
    </source>
</evidence>
<dbReference type="InterPro" id="IPR035965">
    <property type="entry name" value="PAS-like_dom_sf"/>
</dbReference>
<dbReference type="InterPro" id="IPR005467">
    <property type="entry name" value="His_kinase_dom"/>
</dbReference>
<gene>
    <name evidence="9" type="ORF">caldi_06850</name>
</gene>
<dbReference type="NCBIfam" id="TIGR00254">
    <property type="entry name" value="GGDEF"/>
    <property type="match status" value="1"/>
</dbReference>
<dbReference type="Proteomes" id="UP001163687">
    <property type="component" value="Chromosome"/>
</dbReference>
<feature type="domain" description="Histidine kinase" evidence="6">
    <location>
        <begin position="333"/>
        <end position="555"/>
    </location>
</feature>
<dbReference type="GO" id="GO:0004673">
    <property type="term" value="F:protein histidine kinase activity"/>
    <property type="evidence" value="ECO:0007669"/>
    <property type="project" value="UniProtKB-EC"/>
</dbReference>
<dbReference type="KEGG" id="cmic:caldi_06850"/>
<keyword evidence="4" id="KW-0902">Two-component regulatory system</keyword>
<evidence type="ECO:0000313" key="10">
    <source>
        <dbReference type="Proteomes" id="UP001163687"/>
    </source>
</evidence>
<protein>
    <recommendedName>
        <fullName evidence="2">histidine kinase</fullName>
        <ecNumber evidence="2">2.7.13.3</ecNumber>
    </recommendedName>
</protein>
<keyword evidence="10" id="KW-1185">Reference proteome</keyword>
<feature type="region of interest" description="Disordered" evidence="5">
    <location>
        <begin position="552"/>
        <end position="575"/>
    </location>
</feature>
<dbReference type="CDD" id="cd00130">
    <property type="entry name" value="PAS"/>
    <property type="match status" value="1"/>
</dbReference>
<dbReference type="PANTHER" id="PTHR46663:SF2">
    <property type="entry name" value="GGDEF DOMAIN-CONTAINING PROTEIN"/>
    <property type="match status" value="1"/>
</dbReference>
<dbReference type="InterPro" id="IPR052163">
    <property type="entry name" value="DGC-Regulatory_Protein"/>
</dbReference>
<feature type="region of interest" description="Disordered" evidence="5">
    <location>
        <begin position="302"/>
        <end position="324"/>
    </location>
</feature>
<evidence type="ECO:0000256" key="5">
    <source>
        <dbReference type="SAM" id="MobiDB-lite"/>
    </source>
</evidence>
<dbReference type="InterPro" id="IPR000160">
    <property type="entry name" value="GGDEF_dom"/>
</dbReference>
<dbReference type="SUPFAM" id="SSF55785">
    <property type="entry name" value="PYP-like sensor domain (PAS domain)"/>
    <property type="match status" value="1"/>
</dbReference>
<dbReference type="CDD" id="cd00075">
    <property type="entry name" value="HATPase"/>
    <property type="match status" value="1"/>
</dbReference>
<dbReference type="SUPFAM" id="SSF55073">
    <property type="entry name" value="Nucleotide cyclase"/>
    <property type="match status" value="1"/>
</dbReference>
<dbReference type="SMART" id="SM00267">
    <property type="entry name" value="GGDEF"/>
    <property type="match status" value="1"/>
</dbReference>
<dbReference type="Gene3D" id="3.30.70.270">
    <property type="match status" value="1"/>
</dbReference>
<dbReference type="FunFam" id="3.30.70.270:FF:000001">
    <property type="entry name" value="Diguanylate cyclase domain protein"/>
    <property type="match status" value="1"/>
</dbReference>
<dbReference type="Gene3D" id="3.30.565.10">
    <property type="entry name" value="Histidine kinase-like ATPase, C-terminal domain"/>
    <property type="match status" value="1"/>
</dbReference>